<dbReference type="EMBL" id="JABVEC010000004">
    <property type="protein sequence ID" value="MBC6465427.1"/>
    <property type="molecule type" value="Genomic_DNA"/>
</dbReference>
<accession>A0ABR7LKP7</accession>
<dbReference type="Proteomes" id="UP000805614">
    <property type="component" value="Unassembled WGS sequence"/>
</dbReference>
<evidence type="ECO:0000256" key="1">
    <source>
        <dbReference type="SAM" id="MobiDB-lite"/>
    </source>
</evidence>
<organism evidence="2 3">
    <name type="scientific">Actinomadura alba</name>
    <dbReference type="NCBI Taxonomy" id="406431"/>
    <lineage>
        <taxon>Bacteria</taxon>
        <taxon>Bacillati</taxon>
        <taxon>Actinomycetota</taxon>
        <taxon>Actinomycetes</taxon>
        <taxon>Streptosporangiales</taxon>
        <taxon>Thermomonosporaceae</taxon>
        <taxon>Actinomadura</taxon>
    </lineage>
</organism>
<proteinExistence type="predicted"/>
<comment type="caution">
    <text evidence="2">The sequence shown here is derived from an EMBL/GenBank/DDBJ whole genome shotgun (WGS) entry which is preliminary data.</text>
</comment>
<name>A0ABR7LKP7_9ACTN</name>
<evidence type="ECO:0000313" key="3">
    <source>
        <dbReference type="Proteomes" id="UP000805614"/>
    </source>
</evidence>
<reference evidence="2 3" key="1">
    <citation type="submission" date="2020-06" db="EMBL/GenBank/DDBJ databases">
        <title>Actinomadura xiongansis sp. nov., isolated from soil of Baiyangdian.</title>
        <authorList>
            <person name="Zhang X."/>
        </authorList>
    </citation>
    <scope>NUCLEOTIDE SEQUENCE [LARGE SCALE GENOMIC DNA]</scope>
    <source>
        <strain evidence="2 3">HBUM206468</strain>
    </source>
</reference>
<evidence type="ECO:0000313" key="2">
    <source>
        <dbReference type="EMBL" id="MBC6465427.1"/>
    </source>
</evidence>
<sequence>MTVSPDDDRPVELSDEDLVILPDQTRDDTDEGWGTWRGSAEDDRLLEERPPHW</sequence>
<feature type="region of interest" description="Disordered" evidence="1">
    <location>
        <begin position="22"/>
        <end position="53"/>
    </location>
</feature>
<protein>
    <submittedName>
        <fullName evidence="2">Uncharacterized protein</fullName>
    </submittedName>
</protein>
<gene>
    <name evidence="2" type="ORF">HKK74_07965</name>
</gene>
<dbReference type="RefSeq" id="WP_187242428.1">
    <property type="nucleotide sequence ID" value="NZ_BAAAOK010000015.1"/>
</dbReference>
<feature type="compositionally biased region" description="Basic and acidic residues" evidence="1">
    <location>
        <begin position="39"/>
        <end position="53"/>
    </location>
</feature>
<keyword evidence="3" id="KW-1185">Reference proteome</keyword>